<keyword evidence="1" id="KW-1133">Transmembrane helix</keyword>
<name>A0A6V8NF00_9ACTN</name>
<accession>A0A6V8NF00</accession>
<feature type="domain" description="Putative Flp pilus-assembly TadG-like N-terminal" evidence="2">
    <location>
        <begin position="17"/>
        <end position="63"/>
    </location>
</feature>
<evidence type="ECO:0000259" key="2">
    <source>
        <dbReference type="Pfam" id="PF13400"/>
    </source>
</evidence>
<evidence type="ECO:0000313" key="3">
    <source>
        <dbReference type="EMBL" id="GFP18832.1"/>
    </source>
</evidence>
<protein>
    <recommendedName>
        <fullName evidence="2">Putative Flp pilus-assembly TadG-like N-terminal domain-containing protein</fullName>
    </recommendedName>
</protein>
<gene>
    <name evidence="3" type="ORF">HKBW3S03_00337</name>
</gene>
<dbReference type="Proteomes" id="UP000574717">
    <property type="component" value="Unassembled WGS sequence"/>
</dbReference>
<dbReference type="Pfam" id="PF13400">
    <property type="entry name" value="Tad"/>
    <property type="match status" value="1"/>
</dbReference>
<sequence>MRNENSPMETSLEDEKGTIAIIVALSLVALTMVTALVVDVGSLYQERRFLQTVADSAALAGAQELPESPDGARQRAIEYAAQHGGTITASDVEIGSTLASNDTITVTPFNPSAPLYFARVLGIDSVRIQARAKAIIASPEEYVGVVPWGIPEEDWEPGVEYVLKCPPGPGGCHAKGNFRALRLDGEPGAKEYQENLREGATTPYKVGDVVDTQTGNMRKPTEKGAKERVASDPNPGMQSFLSLVYWDGGGYRLRVLDSQFVMVLLVSPPGPGVSEPVEIRAFVPFMITHIGKHEVKGTFLHEALINYKGPITGVQPGGIRVVRLTE</sequence>
<evidence type="ECO:0000256" key="1">
    <source>
        <dbReference type="SAM" id="Phobius"/>
    </source>
</evidence>
<keyword evidence="1" id="KW-0812">Transmembrane</keyword>
<dbReference type="EMBL" id="BLRU01000016">
    <property type="protein sequence ID" value="GFP18832.1"/>
    <property type="molecule type" value="Genomic_DNA"/>
</dbReference>
<dbReference type="InterPro" id="IPR028087">
    <property type="entry name" value="Tad_N"/>
</dbReference>
<organism evidence="3 4">
    <name type="scientific">Candidatus Hakubella thermalkaliphila</name>
    <dbReference type="NCBI Taxonomy" id="2754717"/>
    <lineage>
        <taxon>Bacteria</taxon>
        <taxon>Bacillati</taxon>
        <taxon>Actinomycetota</taxon>
        <taxon>Actinomycetota incertae sedis</taxon>
        <taxon>Candidatus Hakubellales</taxon>
        <taxon>Candidatus Hakubellaceae</taxon>
        <taxon>Candidatus Hakubella</taxon>
    </lineage>
</organism>
<comment type="caution">
    <text evidence="3">The sequence shown here is derived from an EMBL/GenBank/DDBJ whole genome shotgun (WGS) entry which is preliminary data.</text>
</comment>
<keyword evidence="1" id="KW-0472">Membrane</keyword>
<proteinExistence type="predicted"/>
<evidence type="ECO:0000313" key="4">
    <source>
        <dbReference type="Proteomes" id="UP000574717"/>
    </source>
</evidence>
<dbReference type="RefSeq" id="WP_219853498.1">
    <property type="nucleotide sequence ID" value="NZ_BLRU01000016.1"/>
</dbReference>
<reference evidence="3 4" key="1">
    <citation type="journal article" date="2020" name="Front. Microbiol.">
        <title>Single-cell genomics of novel Actinobacteria with the Wood-Ljungdahl pathway discovered in a serpentinizing system.</title>
        <authorList>
            <person name="Merino N."/>
            <person name="Kawai M."/>
            <person name="Boyd E.S."/>
            <person name="Colman D.R."/>
            <person name="McGlynn S.E."/>
            <person name="Nealson K.H."/>
            <person name="Kurokawa K."/>
            <person name="Hongoh Y."/>
        </authorList>
    </citation>
    <scope>NUCLEOTIDE SEQUENCE [LARGE SCALE GENOMIC DNA]</scope>
    <source>
        <strain evidence="3 4">S03</strain>
    </source>
</reference>
<feature type="transmembrane region" description="Helical" evidence="1">
    <location>
        <begin position="20"/>
        <end position="38"/>
    </location>
</feature>
<dbReference type="AlphaFoldDB" id="A0A6V8NF00"/>